<dbReference type="PANTHER" id="PTHR30576">
    <property type="entry name" value="COLANIC BIOSYNTHESIS UDP-GLUCOSE LIPID CARRIER TRANSFERASE"/>
    <property type="match status" value="1"/>
</dbReference>
<keyword evidence="6 7" id="KW-0472">Membrane</keyword>
<reference evidence="10" key="1">
    <citation type="journal article" date="2019" name="Int. J. Syst. Evol. Microbiol.">
        <title>The Global Catalogue of Microorganisms (GCM) 10K type strain sequencing project: providing services to taxonomists for standard genome sequencing and annotation.</title>
        <authorList>
            <consortium name="The Broad Institute Genomics Platform"/>
            <consortium name="The Broad Institute Genome Sequencing Center for Infectious Disease"/>
            <person name="Wu L."/>
            <person name="Ma J."/>
        </authorList>
    </citation>
    <scope>NUCLEOTIDE SEQUENCE [LARGE SCALE GENOMIC DNA]</scope>
    <source>
        <strain evidence="10">CGMCC 4.7466</strain>
    </source>
</reference>
<sequence length="459" mass="53766">MNYSNSKNTSNLYLVSNTLILIVTLWLSIYLSRTQGLNGPDWELFFGLIGLWALIVFWRRRDYFPSREDFKIRQVNFLKSSSILILVCIIIYIIFSFPAHYRNVLLAFSFGFPLAGMFTNLIIISLISRFKKSRITERPVMLAGGNGSLTRISDFYRNTSGYNVKGFVRYSEKHEGLDNGDAAMDLEKMKDFLHDNDVDEIIVAVDIKKARKLQRILDIADYYGKRVKFVPNYERVVGEPYKAERFGDFTMVNTRHFPLDNRKSFLIKDWFDWFFSGFMLAILSPLFLVIACLIKLESNRPVFYCPIRIGRGGKPFRLYKFCTMNDSDPVRGGVMSTSEEDPRITKLGKFLRRTSIDELPQFINVFFGDMSVVGPRPHRIYLDQQFQQSQSKYMLRHYFKPGITGWAQVNGWRGPTETDEQKRQRTLHDLWYLKNWSLYLDLKIIYLTIFGKKTHTKVF</sequence>
<name>A0ABV9T823_9BACT</name>
<feature type="domain" description="Bacterial sugar transferase" evidence="8">
    <location>
        <begin position="268"/>
        <end position="450"/>
    </location>
</feature>
<comment type="caution">
    <text evidence="9">The sequence shown here is derived from an EMBL/GenBank/DDBJ whole genome shotgun (WGS) entry which is preliminary data.</text>
</comment>
<keyword evidence="3" id="KW-0808">Transferase</keyword>
<evidence type="ECO:0000256" key="7">
    <source>
        <dbReference type="SAM" id="Phobius"/>
    </source>
</evidence>
<dbReference type="Proteomes" id="UP001595818">
    <property type="component" value="Unassembled WGS sequence"/>
</dbReference>
<evidence type="ECO:0000256" key="2">
    <source>
        <dbReference type="ARBA" id="ARBA00006464"/>
    </source>
</evidence>
<feature type="transmembrane region" description="Helical" evidence="7">
    <location>
        <begin position="81"/>
        <end position="99"/>
    </location>
</feature>
<dbReference type="Pfam" id="PF02397">
    <property type="entry name" value="Bac_transf"/>
    <property type="match status" value="1"/>
</dbReference>
<evidence type="ECO:0000256" key="5">
    <source>
        <dbReference type="ARBA" id="ARBA00022989"/>
    </source>
</evidence>
<feature type="transmembrane region" description="Helical" evidence="7">
    <location>
        <begin position="105"/>
        <end position="128"/>
    </location>
</feature>
<keyword evidence="4 7" id="KW-0812">Transmembrane</keyword>
<protein>
    <submittedName>
        <fullName evidence="9">Exopolysaccharide biosynthesis polyprenyl glycosylphosphotransferase</fullName>
    </submittedName>
</protein>
<evidence type="ECO:0000256" key="6">
    <source>
        <dbReference type="ARBA" id="ARBA00023136"/>
    </source>
</evidence>
<organism evidence="9 10">
    <name type="scientific">Negadavirga shengliensis</name>
    <dbReference type="NCBI Taxonomy" id="1389218"/>
    <lineage>
        <taxon>Bacteria</taxon>
        <taxon>Pseudomonadati</taxon>
        <taxon>Bacteroidota</taxon>
        <taxon>Cytophagia</taxon>
        <taxon>Cytophagales</taxon>
        <taxon>Cyclobacteriaceae</taxon>
        <taxon>Negadavirga</taxon>
    </lineage>
</organism>
<dbReference type="Gene3D" id="3.40.50.720">
    <property type="entry name" value="NAD(P)-binding Rossmann-like Domain"/>
    <property type="match status" value="1"/>
</dbReference>
<comment type="similarity">
    <text evidence="2">Belongs to the bacterial sugar transferase family.</text>
</comment>
<comment type="subcellular location">
    <subcellularLocation>
        <location evidence="1">Membrane</location>
        <topology evidence="1">Multi-pass membrane protein</topology>
    </subcellularLocation>
</comment>
<proteinExistence type="inferred from homology"/>
<evidence type="ECO:0000313" key="10">
    <source>
        <dbReference type="Proteomes" id="UP001595818"/>
    </source>
</evidence>
<feature type="transmembrane region" description="Helical" evidence="7">
    <location>
        <begin position="44"/>
        <end position="60"/>
    </location>
</feature>
<dbReference type="NCBIfam" id="TIGR03025">
    <property type="entry name" value="EPS_sugtrans"/>
    <property type="match status" value="1"/>
</dbReference>
<dbReference type="EMBL" id="JBHSJJ010000025">
    <property type="protein sequence ID" value="MFC4874936.1"/>
    <property type="molecule type" value="Genomic_DNA"/>
</dbReference>
<evidence type="ECO:0000313" key="9">
    <source>
        <dbReference type="EMBL" id="MFC4874936.1"/>
    </source>
</evidence>
<dbReference type="RefSeq" id="WP_377069272.1">
    <property type="nucleotide sequence ID" value="NZ_JBHSJJ010000025.1"/>
</dbReference>
<accession>A0ABV9T823</accession>
<evidence type="ECO:0000256" key="1">
    <source>
        <dbReference type="ARBA" id="ARBA00004141"/>
    </source>
</evidence>
<feature type="transmembrane region" description="Helical" evidence="7">
    <location>
        <begin position="12"/>
        <end position="32"/>
    </location>
</feature>
<gene>
    <name evidence="9" type="ORF">ACFPFU_24750</name>
</gene>
<keyword evidence="5 7" id="KW-1133">Transmembrane helix</keyword>
<evidence type="ECO:0000256" key="4">
    <source>
        <dbReference type="ARBA" id="ARBA00022692"/>
    </source>
</evidence>
<evidence type="ECO:0000256" key="3">
    <source>
        <dbReference type="ARBA" id="ARBA00022679"/>
    </source>
</evidence>
<feature type="transmembrane region" description="Helical" evidence="7">
    <location>
        <begin position="270"/>
        <end position="296"/>
    </location>
</feature>
<evidence type="ECO:0000259" key="8">
    <source>
        <dbReference type="Pfam" id="PF02397"/>
    </source>
</evidence>
<dbReference type="PANTHER" id="PTHR30576:SF0">
    <property type="entry name" value="UNDECAPRENYL-PHOSPHATE N-ACETYLGALACTOSAMINYL 1-PHOSPHATE TRANSFERASE-RELATED"/>
    <property type="match status" value="1"/>
</dbReference>
<keyword evidence="10" id="KW-1185">Reference proteome</keyword>
<dbReference type="InterPro" id="IPR017475">
    <property type="entry name" value="EPS_sugar_tfrase"/>
</dbReference>
<dbReference type="InterPro" id="IPR003362">
    <property type="entry name" value="Bact_transf"/>
</dbReference>